<organism evidence="6">
    <name type="scientific">Absidia glauca</name>
    <name type="common">Pin mould</name>
    <dbReference type="NCBI Taxonomy" id="4829"/>
    <lineage>
        <taxon>Eukaryota</taxon>
        <taxon>Fungi</taxon>
        <taxon>Fungi incertae sedis</taxon>
        <taxon>Mucoromycota</taxon>
        <taxon>Mucoromycotina</taxon>
        <taxon>Mucoromycetes</taxon>
        <taxon>Mucorales</taxon>
        <taxon>Cunninghamellaceae</taxon>
        <taxon>Absidia</taxon>
    </lineage>
</organism>
<sequence>MGAEQSTPRTPSSSSSQMNEKGFASGSYTQETDQRLMTSLKNLDLNAHGSAGLTKNTLDKYQEAFWRDQKNVLAMNAILANDPGDVLVNPAVANKDTHVFNVAAGCLQYGVVPKSVYPETYASSSSSKLNWLVTVKLREFATQIRKAAADGVSTNSIRLLKQDMLEDIHRIMVIFLGEPPKAFDFEATDKNGKFVSVPDTTPQKFMKEVVGYKLEDTLSLINDPRNHYNKLYTVDRLGNVIGGNPIRYVNTEITTIKDLAIKVLKSGKPVWFGCDVGQFNSRKFATMNLDIHNYELAFNVDFKMSKAERILYGESAMTHAMVFTGVHIGNDGKPIRWRVENSWGDSSGDKGYWIMQDDWFSEFVYQVVLEKNVVPQHLVDLLKTKPTVLPAYDPMGALA</sequence>
<reference evidence="6" key="1">
    <citation type="submission" date="2016-04" db="EMBL/GenBank/DDBJ databases">
        <authorList>
            <person name="Evans L.H."/>
            <person name="Alamgir A."/>
            <person name="Owens N."/>
            <person name="Weber N.D."/>
            <person name="Virtaneva K."/>
            <person name="Barbian K."/>
            <person name="Babar A."/>
            <person name="Rosenke K."/>
        </authorList>
    </citation>
    <scope>NUCLEOTIDE SEQUENCE [LARGE SCALE GENOMIC DNA]</scope>
    <source>
        <strain evidence="6">CBS 101.48</strain>
    </source>
</reference>
<dbReference type="STRING" id="4829.A0A163K8U4"/>
<comment type="catalytic activity">
    <reaction evidence="4">
        <text>Inactivates bleomycin B2 (a cytotoxic glycometallopeptide) by hydrolysis of a carboxyamide bond of beta-aminoalanine, but also shows general aminopeptidase activity. The specificity varies somewhat with source, but amino acid arylamides of Met, Leu and Ala are preferred.</text>
        <dbReference type="EC" id="3.4.22.40"/>
    </reaction>
</comment>
<evidence type="ECO:0000256" key="2">
    <source>
        <dbReference type="ARBA" id="ARBA00022801"/>
    </source>
</evidence>
<dbReference type="PIRSF" id="PIRSF005700">
    <property type="entry name" value="PepC"/>
    <property type="match status" value="1"/>
</dbReference>
<dbReference type="Gene3D" id="3.90.70.10">
    <property type="entry name" value="Cysteine proteinases"/>
    <property type="match status" value="1"/>
</dbReference>
<evidence type="ECO:0000313" key="7">
    <source>
        <dbReference type="Proteomes" id="UP000078561"/>
    </source>
</evidence>
<evidence type="ECO:0000256" key="3">
    <source>
        <dbReference type="ARBA" id="ARBA00022807"/>
    </source>
</evidence>
<comment type="similarity">
    <text evidence="4">Belongs to the peptidase C1 family.</text>
</comment>
<name>A0A163K8U4_ABSGL</name>
<accession>A0A163K8U4</accession>
<dbReference type="GO" id="GO:0043418">
    <property type="term" value="P:homocysteine catabolic process"/>
    <property type="evidence" value="ECO:0007669"/>
    <property type="project" value="TreeGrafter"/>
</dbReference>
<feature type="region of interest" description="Disordered" evidence="5">
    <location>
        <begin position="1"/>
        <end position="23"/>
    </location>
</feature>
<dbReference type="EC" id="3.4.22.40" evidence="4"/>
<dbReference type="InParanoid" id="A0A163K8U4"/>
<dbReference type="Pfam" id="PF03051">
    <property type="entry name" value="Peptidase_C1_2"/>
    <property type="match status" value="1"/>
</dbReference>
<dbReference type="GO" id="GO:0005739">
    <property type="term" value="C:mitochondrion"/>
    <property type="evidence" value="ECO:0007669"/>
    <property type="project" value="UniProtKB-SubCell"/>
</dbReference>
<keyword evidence="1 4" id="KW-0645">Protease</keyword>
<dbReference type="Proteomes" id="UP000078561">
    <property type="component" value="Unassembled WGS sequence"/>
</dbReference>
<keyword evidence="7" id="KW-1185">Reference proteome</keyword>
<dbReference type="GO" id="GO:0006508">
    <property type="term" value="P:proteolysis"/>
    <property type="evidence" value="ECO:0007669"/>
    <property type="project" value="UniProtKB-KW"/>
</dbReference>
<dbReference type="GO" id="GO:0004197">
    <property type="term" value="F:cysteine-type endopeptidase activity"/>
    <property type="evidence" value="ECO:0007669"/>
    <property type="project" value="UniProtKB-EC"/>
</dbReference>
<feature type="compositionally biased region" description="Low complexity" evidence="5">
    <location>
        <begin position="1"/>
        <end position="16"/>
    </location>
</feature>
<dbReference type="PANTHER" id="PTHR10363:SF2">
    <property type="entry name" value="BLEOMYCIN HYDROLASE"/>
    <property type="match status" value="1"/>
</dbReference>
<evidence type="ECO:0000256" key="5">
    <source>
        <dbReference type="SAM" id="MobiDB-lite"/>
    </source>
</evidence>
<comment type="function">
    <text evidence="4">Has aminopeptidase activity, shortening substrate peptides sequentially by 1 amino acid. Has bleomycin hydrolase activity, which can protect the cell from the toxic effects of bleomycin. Has homocysteine-thiolactonase activity, protecting the cell against homocysteine toxicity.</text>
</comment>
<dbReference type="EMBL" id="LT555008">
    <property type="protein sequence ID" value="SAM09357.1"/>
    <property type="molecule type" value="Genomic_DNA"/>
</dbReference>
<dbReference type="AlphaFoldDB" id="A0A163K8U4"/>
<dbReference type="OrthoDB" id="2666448at2759"/>
<evidence type="ECO:0000256" key="4">
    <source>
        <dbReference type="PIRNR" id="PIRNR005700"/>
    </source>
</evidence>
<dbReference type="SUPFAM" id="SSF54001">
    <property type="entry name" value="Cysteine proteinases"/>
    <property type="match status" value="1"/>
</dbReference>
<dbReference type="GO" id="GO:0009636">
    <property type="term" value="P:response to toxic substance"/>
    <property type="evidence" value="ECO:0007669"/>
    <property type="project" value="TreeGrafter"/>
</dbReference>
<dbReference type="InterPro" id="IPR038765">
    <property type="entry name" value="Papain-like_cys_pep_sf"/>
</dbReference>
<comment type="subcellular location">
    <subcellularLocation>
        <location evidence="4">Mitochondrion</location>
    </subcellularLocation>
    <subcellularLocation>
        <location evidence="4">Cytoplasm</location>
    </subcellularLocation>
</comment>
<keyword evidence="2 4" id="KW-0378">Hydrolase</keyword>
<dbReference type="InterPro" id="IPR004134">
    <property type="entry name" value="Peptidase_C1B"/>
</dbReference>
<gene>
    <name evidence="6" type="primary">ABSGL_15033.1 scaffold 15162</name>
</gene>
<keyword evidence="4" id="KW-0963">Cytoplasm</keyword>
<protein>
    <recommendedName>
        <fullName evidence="4">Cysteine proteinase 1, mitochondrial</fullName>
        <ecNumber evidence="4">3.4.22.40</ecNumber>
    </recommendedName>
</protein>
<dbReference type="PANTHER" id="PTHR10363">
    <property type="entry name" value="BLEOMYCIN HYDROLASE"/>
    <property type="match status" value="1"/>
</dbReference>
<keyword evidence="4" id="KW-0496">Mitochondrion</keyword>
<proteinExistence type="inferred from homology"/>
<evidence type="ECO:0000313" key="6">
    <source>
        <dbReference type="EMBL" id="SAM09357.1"/>
    </source>
</evidence>
<evidence type="ECO:0000256" key="1">
    <source>
        <dbReference type="ARBA" id="ARBA00022670"/>
    </source>
</evidence>
<keyword evidence="3 4" id="KW-0788">Thiol protease</keyword>
<dbReference type="GO" id="GO:0070005">
    <property type="term" value="F:cysteine-type aminopeptidase activity"/>
    <property type="evidence" value="ECO:0007669"/>
    <property type="project" value="InterPro"/>
</dbReference>